<accession>A0ABR2ZXH8</accession>
<keyword evidence="2 4" id="KW-0863">Zinc-finger</keyword>
<evidence type="ECO:0000256" key="1">
    <source>
        <dbReference type="ARBA" id="ARBA00022723"/>
    </source>
</evidence>
<dbReference type="Pfam" id="PF01753">
    <property type="entry name" value="zf-MYND"/>
    <property type="match status" value="1"/>
</dbReference>
<sequence length="412" mass="46815">MSTLSLKCVCTKPAGTHCGKCKTARYCSTECQKLDWKYHKNECKCWAELACSGKQYTTPATLGQQREMFDVGSQNTIWQESSMLGLDPMLLGGCNGEEYFDAQERGEGKAFWLLPQTEKAKYNWEARKESAGGRKFWMGYLAPISTDDRKIDVVLNAIEHHHVLCSPPGDRDSMAENQVNANIMMALFPHLHKFTSSQNKTLLDLCFTASWYDREASFRLSTGSKTLFAHGKPNNDLINQLVNRFLSSPSGYIVLGNLFADYAYPIQKYWPAIAAKKILDTCFVSLIRRPNADRSGESQFLVEKIFDIAATSPEACQYLLPVLVFVCTQNVVEDEFGQLLCLLDMFGIGVQRGGPKLIDWMKKQPLRTDQRRMITGILERENDGKCIMFAKFWERDEVLVLEREARERLNAI</sequence>
<keyword evidence="7" id="KW-1185">Reference proteome</keyword>
<gene>
    <name evidence="6" type="ORF">AAF712_007279</name>
</gene>
<feature type="domain" description="MYND-type" evidence="5">
    <location>
        <begin position="5"/>
        <end position="43"/>
    </location>
</feature>
<keyword evidence="3" id="KW-0862">Zinc</keyword>
<evidence type="ECO:0000259" key="5">
    <source>
        <dbReference type="PROSITE" id="PS50865"/>
    </source>
</evidence>
<evidence type="ECO:0000256" key="3">
    <source>
        <dbReference type="ARBA" id="ARBA00022833"/>
    </source>
</evidence>
<evidence type="ECO:0000313" key="7">
    <source>
        <dbReference type="Proteomes" id="UP001437256"/>
    </source>
</evidence>
<evidence type="ECO:0000256" key="2">
    <source>
        <dbReference type="ARBA" id="ARBA00022771"/>
    </source>
</evidence>
<protein>
    <recommendedName>
        <fullName evidence="5">MYND-type domain-containing protein</fullName>
    </recommendedName>
</protein>
<name>A0ABR2ZXH8_9AGAR</name>
<keyword evidence="1" id="KW-0479">Metal-binding</keyword>
<dbReference type="Gene3D" id="6.10.140.2220">
    <property type="match status" value="1"/>
</dbReference>
<reference evidence="6 7" key="1">
    <citation type="submission" date="2024-05" db="EMBL/GenBank/DDBJ databases">
        <title>A draft genome resource for the thread blight pathogen Marasmius tenuissimus strain MS-2.</title>
        <authorList>
            <person name="Yulfo-Soto G.E."/>
            <person name="Baruah I.K."/>
            <person name="Amoako-Attah I."/>
            <person name="Bukari Y."/>
            <person name="Meinhardt L.W."/>
            <person name="Bailey B.A."/>
            <person name="Cohen S.P."/>
        </authorList>
    </citation>
    <scope>NUCLEOTIDE SEQUENCE [LARGE SCALE GENOMIC DNA]</scope>
    <source>
        <strain evidence="6 7">MS-2</strain>
    </source>
</reference>
<evidence type="ECO:0000256" key="4">
    <source>
        <dbReference type="PROSITE-ProRule" id="PRU00134"/>
    </source>
</evidence>
<evidence type="ECO:0000313" key="6">
    <source>
        <dbReference type="EMBL" id="KAL0065791.1"/>
    </source>
</evidence>
<dbReference type="EMBL" id="JBBXMP010000043">
    <property type="protein sequence ID" value="KAL0065791.1"/>
    <property type="molecule type" value="Genomic_DNA"/>
</dbReference>
<dbReference type="SUPFAM" id="SSF144232">
    <property type="entry name" value="HIT/MYND zinc finger-like"/>
    <property type="match status" value="1"/>
</dbReference>
<proteinExistence type="predicted"/>
<dbReference type="Proteomes" id="UP001437256">
    <property type="component" value="Unassembled WGS sequence"/>
</dbReference>
<dbReference type="PROSITE" id="PS50865">
    <property type="entry name" value="ZF_MYND_2"/>
    <property type="match status" value="1"/>
</dbReference>
<comment type="caution">
    <text evidence="6">The sequence shown here is derived from an EMBL/GenBank/DDBJ whole genome shotgun (WGS) entry which is preliminary data.</text>
</comment>
<organism evidence="6 7">
    <name type="scientific">Marasmius tenuissimus</name>
    <dbReference type="NCBI Taxonomy" id="585030"/>
    <lineage>
        <taxon>Eukaryota</taxon>
        <taxon>Fungi</taxon>
        <taxon>Dikarya</taxon>
        <taxon>Basidiomycota</taxon>
        <taxon>Agaricomycotina</taxon>
        <taxon>Agaricomycetes</taxon>
        <taxon>Agaricomycetidae</taxon>
        <taxon>Agaricales</taxon>
        <taxon>Marasmiineae</taxon>
        <taxon>Marasmiaceae</taxon>
        <taxon>Marasmius</taxon>
    </lineage>
</organism>
<dbReference type="InterPro" id="IPR002893">
    <property type="entry name" value="Znf_MYND"/>
</dbReference>